<protein>
    <submittedName>
        <fullName evidence="1">Uncharacterized protein</fullName>
    </submittedName>
</protein>
<sequence>MRPCILPLLLSSPKEGEMFPHQRNERLQEAFDTFSDAVIASNDDTLRRWLVELSTCIMLAYGWDDMLESSKIDIIRRLSAASRRIKLELGRVQIRVRMPDELVQFASGAPPANLMLNISRQAISRAIQNIQDCGAKYPDDRKPYRSSPCG</sequence>
<dbReference type="Proteomes" id="UP000710385">
    <property type="component" value="Unassembled WGS sequence"/>
</dbReference>
<reference evidence="1" key="1">
    <citation type="submission" date="2020-05" db="EMBL/GenBank/DDBJ databases">
        <title>High-Quality Genomes of Partial-Nitritation/Anammox System by Hierarchical Clustering Based Hybrid Assembly.</title>
        <authorList>
            <person name="Liu L."/>
            <person name="Wang Y."/>
            <person name="Che Y."/>
            <person name="Chen Y."/>
            <person name="Xia Y."/>
            <person name="Luo R."/>
            <person name="Cheng S.H."/>
            <person name="Zheng C."/>
            <person name="Zhang T."/>
        </authorList>
    </citation>
    <scope>NUCLEOTIDE SEQUENCE</scope>
    <source>
        <strain evidence="1">H1_PAT1</strain>
    </source>
</reference>
<accession>A0A928TPI2</accession>
<evidence type="ECO:0000313" key="2">
    <source>
        <dbReference type="Proteomes" id="UP000710385"/>
    </source>
</evidence>
<evidence type="ECO:0000313" key="1">
    <source>
        <dbReference type="EMBL" id="MBE7524847.1"/>
    </source>
</evidence>
<organism evidence="1 2">
    <name type="scientific">candidate division WWE3 bacterium</name>
    <dbReference type="NCBI Taxonomy" id="2053526"/>
    <lineage>
        <taxon>Bacteria</taxon>
        <taxon>Katanobacteria</taxon>
    </lineage>
</organism>
<gene>
    <name evidence="1" type="ORF">HS096_00395</name>
</gene>
<name>A0A928TPI2_UNCKA</name>
<dbReference type="AlphaFoldDB" id="A0A928TPI2"/>
<comment type="caution">
    <text evidence="1">The sequence shown here is derived from an EMBL/GenBank/DDBJ whole genome shotgun (WGS) entry which is preliminary data.</text>
</comment>
<proteinExistence type="predicted"/>
<dbReference type="EMBL" id="JABTTY010000001">
    <property type="protein sequence ID" value="MBE7524847.1"/>
    <property type="molecule type" value="Genomic_DNA"/>
</dbReference>